<keyword evidence="5 6" id="KW-0949">S-adenosyl-L-methionine</keyword>
<sequence>MKKLKEAFGKLHIPEDEAILEQYEKYMEGILLWNEKINLTAIKEREDFIIKHFVDSILCCNFPEYVNAESVIDIGTGAGFPGVPLAIIGQDKEFVLADSLHKRLKVIDDLTASIGLDNVTTVHGRAEELARNRDYREKFDLCVSRAVANMSVLTEYCLPFVRVGGFLLAYKGPDAEKEMGQAEKAIKILGGKLRRIEAVNLVDFDHNIIVIEKIKETPAKYPRKAGTPAKEPIN</sequence>
<name>A0A415E0J9_9FIRM</name>
<dbReference type="AlphaFoldDB" id="A0A415E0J9"/>
<dbReference type="GeneID" id="83003019"/>
<keyword evidence="4 6" id="KW-0808">Transferase</keyword>
<evidence type="ECO:0000256" key="5">
    <source>
        <dbReference type="ARBA" id="ARBA00022691"/>
    </source>
</evidence>
<dbReference type="PANTHER" id="PTHR31760">
    <property type="entry name" value="S-ADENOSYL-L-METHIONINE-DEPENDENT METHYLTRANSFERASES SUPERFAMILY PROTEIN"/>
    <property type="match status" value="1"/>
</dbReference>
<dbReference type="RefSeq" id="WP_067533727.1">
    <property type="nucleotide sequence ID" value="NZ_AP025567.1"/>
</dbReference>
<dbReference type="InterPro" id="IPR003682">
    <property type="entry name" value="rRNA_ssu_MeTfrase_G"/>
</dbReference>
<protein>
    <recommendedName>
        <fullName evidence="6">Ribosomal RNA small subunit methyltransferase G</fullName>
        <ecNumber evidence="6">2.1.1.-</ecNumber>
    </recommendedName>
    <alternativeName>
        <fullName evidence="6">16S rRNA 7-methylguanosine methyltransferase</fullName>
        <shortName evidence="6">16S rRNA m7G methyltransferase</shortName>
    </alternativeName>
</protein>
<dbReference type="PANTHER" id="PTHR31760:SF0">
    <property type="entry name" value="S-ADENOSYL-L-METHIONINE-DEPENDENT METHYLTRANSFERASES SUPERFAMILY PROTEIN"/>
    <property type="match status" value="1"/>
</dbReference>
<dbReference type="EC" id="2.1.1.-" evidence="6"/>
<evidence type="ECO:0000256" key="3">
    <source>
        <dbReference type="ARBA" id="ARBA00022603"/>
    </source>
</evidence>
<dbReference type="GO" id="GO:0070043">
    <property type="term" value="F:rRNA (guanine-N7-)-methyltransferase activity"/>
    <property type="evidence" value="ECO:0007669"/>
    <property type="project" value="UniProtKB-UniRule"/>
</dbReference>
<dbReference type="InterPro" id="IPR029063">
    <property type="entry name" value="SAM-dependent_MTases_sf"/>
</dbReference>
<evidence type="ECO:0000313" key="7">
    <source>
        <dbReference type="EMBL" id="RHJ87159.1"/>
    </source>
</evidence>
<dbReference type="PIRSF" id="PIRSF003078">
    <property type="entry name" value="GidB"/>
    <property type="match status" value="1"/>
</dbReference>
<comment type="caution">
    <text evidence="6">Lacks conserved residue(s) required for the propagation of feature annotation.</text>
</comment>
<comment type="similarity">
    <text evidence="6">Belongs to the methyltransferase superfamily. RNA methyltransferase RsmG family.</text>
</comment>
<feature type="binding site" evidence="6">
    <location>
        <position position="75"/>
    </location>
    <ligand>
        <name>S-adenosyl-L-methionine</name>
        <dbReference type="ChEBI" id="CHEBI:59789"/>
    </ligand>
</feature>
<evidence type="ECO:0000256" key="1">
    <source>
        <dbReference type="ARBA" id="ARBA00022490"/>
    </source>
</evidence>
<dbReference type="FunFam" id="3.40.50.150:FF:000041">
    <property type="entry name" value="Ribosomal RNA small subunit methyltransferase G"/>
    <property type="match status" value="1"/>
</dbReference>
<comment type="caution">
    <text evidence="7">The sequence shown here is derived from an EMBL/GenBank/DDBJ whole genome shotgun (WGS) entry which is preliminary data.</text>
</comment>
<comment type="subcellular location">
    <subcellularLocation>
        <location evidence="6">Cytoplasm</location>
    </subcellularLocation>
</comment>
<accession>A0A415E0J9</accession>
<dbReference type="CDD" id="cd02440">
    <property type="entry name" value="AdoMet_MTases"/>
    <property type="match status" value="1"/>
</dbReference>
<dbReference type="NCBIfam" id="TIGR00138">
    <property type="entry name" value="rsmG_gidB"/>
    <property type="match status" value="1"/>
</dbReference>
<organism evidence="7 8">
    <name type="scientific">Emergencia timonensis</name>
    <dbReference type="NCBI Taxonomy" id="1776384"/>
    <lineage>
        <taxon>Bacteria</taxon>
        <taxon>Bacillati</taxon>
        <taxon>Bacillota</taxon>
        <taxon>Clostridia</taxon>
        <taxon>Peptostreptococcales</taxon>
        <taxon>Anaerovoracaceae</taxon>
        <taxon>Emergencia</taxon>
    </lineage>
</organism>
<keyword evidence="1 6" id="KW-0963">Cytoplasm</keyword>
<evidence type="ECO:0000256" key="4">
    <source>
        <dbReference type="ARBA" id="ARBA00022679"/>
    </source>
</evidence>
<dbReference type="Gene3D" id="3.40.50.150">
    <property type="entry name" value="Vaccinia Virus protein VP39"/>
    <property type="match status" value="1"/>
</dbReference>
<dbReference type="OrthoDB" id="9808773at2"/>
<keyword evidence="8" id="KW-1185">Reference proteome</keyword>
<dbReference type="STRING" id="1776384.GCA_900086585_00612"/>
<evidence type="ECO:0000256" key="6">
    <source>
        <dbReference type="HAMAP-Rule" id="MF_00074"/>
    </source>
</evidence>
<evidence type="ECO:0000313" key="8">
    <source>
        <dbReference type="Proteomes" id="UP000284841"/>
    </source>
</evidence>
<dbReference type="EMBL" id="QRMS01000003">
    <property type="protein sequence ID" value="RHJ87159.1"/>
    <property type="molecule type" value="Genomic_DNA"/>
</dbReference>
<gene>
    <name evidence="6" type="primary">rsmG</name>
    <name evidence="7" type="ORF">DW099_10665</name>
</gene>
<feature type="binding site" evidence="6">
    <location>
        <begin position="126"/>
        <end position="127"/>
    </location>
    <ligand>
        <name>S-adenosyl-L-methionine</name>
        <dbReference type="ChEBI" id="CHEBI:59789"/>
    </ligand>
</feature>
<evidence type="ECO:0000256" key="2">
    <source>
        <dbReference type="ARBA" id="ARBA00022552"/>
    </source>
</evidence>
<dbReference type="Proteomes" id="UP000284841">
    <property type="component" value="Unassembled WGS sequence"/>
</dbReference>
<feature type="binding site" evidence="6">
    <location>
        <position position="80"/>
    </location>
    <ligand>
        <name>S-adenosyl-L-methionine</name>
        <dbReference type="ChEBI" id="CHEBI:59789"/>
    </ligand>
</feature>
<reference evidence="7 8" key="1">
    <citation type="submission" date="2018-08" db="EMBL/GenBank/DDBJ databases">
        <title>A genome reference for cultivated species of the human gut microbiota.</title>
        <authorList>
            <person name="Zou Y."/>
            <person name="Xue W."/>
            <person name="Luo G."/>
        </authorList>
    </citation>
    <scope>NUCLEOTIDE SEQUENCE [LARGE SCALE GENOMIC DNA]</scope>
    <source>
        <strain evidence="7 8">AM07-24</strain>
    </source>
</reference>
<keyword evidence="3 6" id="KW-0489">Methyltransferase</keyword>
<dbReference type="SUPFAM" id="SSF53335">
    <property type="entry name" value="S-adenosyl-L-methionine-dependent methyltransferases"/>
    <property type="match status" value="1"/>
</dbReference>
<comment type="function">
    <text evidence="6">Specifically methylates the N7 position of a guanine in 16S rRNA.</text>
</comment>
<dbReference type="GO" id="GO:0005829">
    <property type="term" value="C:cytosol"/>
    <property type="evidence" value="ECO:0007669"/>
    <property type="project" value="TreeGrafter"/>
</dbReference>
<feature type="binding site" evidence="6">
    <location>
        <position position="145"/>
    </location>
    <ligand>
        <name>S-adenosyl-L-methionine</name>
        <dbReference type="ChEBI" id="CHEBI:59789"/>
    </ligand>
</feature>
<proteinExistence type="inferred from homology"/>
<keyword evidence="2 6" id="KW-0698">rRNA processing</keyword>
<dbReference type="Pfam" id="PF02527">
    <property type="entry name" value="GidB"/>
    <property type="match status" value="1"/>
</dbReference>
<dbReference type="HAMAP" id="MF_00074">
    <property type="entry name" value="16SrRNA_methyltr_G"/>
    <property type="match status" value="1"/>
</dbReference>